<organism evidence="2 3">
    <name type="scientific">Lactiplantibacillus daoliensis</name>
    <dbReference type="NCBI Taxonomy" id="2559916"/>
    <lineage>
        <taxon>Bacteria</taxon>
        <taxon>Bacillati</taxon>
        <taxon>Bacillota</taxon>
        <taxon>Bacilli</taxon>
        <taxon>Lactobacillales</taxon>
        <taxon>Lactobacillaceae</taxon>
        <taxon>Lactiplantibacillus</taxon>
    </lineage>
</organism>
<keyword evidence="3" id="KW-1185">Reference proteome</keyword>
<evidence type="ECO:0000313" key="2">
    <source>
        <dbReference type="EMBL" id="MFC6295353.1"/>
    </source>
</evidence>
<dbReference type="PROSITE" id="PS51281">
    <property type="entry name" value="TAP_C"/>
    <property type="match status" value="1"/>
</dbReference>
<feature type="domain" description="TAP-C" evidence="1">
    <location>
        <begin position="1"/>
        <end position="22"/>
    </location>
</feature>
<dbReference type="Pfam" id="PF00884">
    <property type="entry name" value="Sulfatase"/>
    <property type="match status" value="1"/>
</dbReference>
<evidence type="ECO:0000259" key="1">
    <source>
        <dbReference type="PROSITE" id="PS51281"/>
    </source>
</evidence>
<gene>
    <name evidence="2" type="ORF">ACFQH1_09070</name>
</gene>
<dbReference type="InterPro" id="IPR000917">
    <property type="entry name" value="Sulfatase_N"/>
</dbReference>
<dbReference type="Proteomes" id="UP001596227">
    <property type="component" value="Unassembled WGS sequence"/>
</dbReference>
<dbReference type="InterPro" id="IPR005637">
    <property type="entry name" value="TAP_C_dom"/>
</dbReference>
<accession>A0ABW1UGX6</accession>
<name>A0ABW1UGX6_9LACO</name>
<reference evidence="3" key="1">
    <citation type="journal article" date="2019" name="Int. J. Syst. Evol. Microbiol.">
        <title>The Global Catalogue of Microorganisms (GCM) 10K type strain sequencing project: providing services to taxonomists for standard genome sequencing and annotation.</title>
        <authorList>
            <consortium name="The Broad Institute Genomics Platform"/>
            <consortium name="The Broad Institute Genome Sequencing Center for Infectious Disease"/>
            <person name="Wu L."/>
            <person name="Ma J."/>
        </authorList>
    </citation>
    <scope>NUCLEOTIDE SEQUENCE [LARGE SCALE GENOMIC DNA]</scope>
    <source>
        <strain evidence="3">CCM 8934</strain>
    </source>
</reference>
<dbReference type="InterPro" id="IPR017850">
    <property type="entry name" value="Alkaline_phosphatase_core_sf"/>
</dbReference>
<dbReference type="Gene3D" id="3.40.720.10">
    <property type="entry name" value="Alkaline Phosphatase, subunit A"/>
    <property type="match status" value="1"/>
</dbReference>
<dbReference type="RefSeq" id="WP_171000400.1">
    <property type="nucleotide sequence ID" value="NZ_BJDH01000013.1"/>
</dbReference>
<evidence type="ECO:0000313" key="3">
    <source>
        <dbReference type="Proteomes" id="UP001596227"/>
    </source>
</evidence>
<comment type="caution">
    <text evidence="2">The sequence shown here is derived from an EMBL/GenBank/DDBJ whole genome shotgun (WGS) entry which is preliminary data.</text>
</comment>
<dbReference type="CDD" id="cd16015">
    <property type="entry name" value="LTA_synthase"/>
    <property type="match status" value="1"/>
</dbReference>
<dbReference type="EMBL" id="JBHSSB010000023">
    <property type="protein sequence ID" value="MFC6295353.1"/>
    <property type="molecule type" value="Genomic_DNA"/>
</dbReference>
<sequence>MILSFLRINHPNSIPAKVFTKFGDTSYTWSLDESASNNGALLAFINSIDTTIMDKPEGYSQARMISIVEKYSKTATTINKKRSQSNINKQTLIYVLSESFSDPTRVPHLKVSADPIPKIRKIKQETTSGKMLSSGYGGGTANMEYMVDTSLDLSFFSKTLTTPFTQLVPNQKKAYAITDLFKNKNAIHTNTGTFYRRVAVYKKFGFQTFRNTDSTGNQKLHYTKKIQKSDLIGDDESYNNVLWQLKHKQAGQFISLATMQNHLPYTNKYYHDAYKIHGKASKNTKKEITNYTQGIHLTDSSTRVFINQLDKIQRPITVLWYGDHLAGIYNGDSMARYNIPLHEPDYFIYSNSYARQHGYGQTKLRTNTKVAGSNTLSALVLAHMNQKVTPYYALITEVLEKLPAMATDSQNGDATLLVNQNNQQTHLNKLNAKQRQLYEDYKMVQYDLTAGKSYVSKTNFMTKIN</sequence>
<protein>
    <submittedName>
        <fullName evidence="2">LTA synthase family protein</fullName>
    </submittedName>
</protein>
<proteinExistence type="predicted"/>